<evidence type="ECO:0000256" key="4">
    <source>
        <dbReference type="ARBA" id="ARBA00023004"/>
    </source>
</evidence>
<dbReference type="Pfam" id="PF13370">
    <property type="entry name" value="Fer4_13"/>
    <property type="match status" value="1"/>
</dbReference>
<keyword evidence="4" id="KW-0408">Iron</keyword>
<evidence type="ECO:0000256" key="1">
    <source>
        <dbReference type="ARBA" id="ARBA00022448"/>
    </source>
</evidence>
<dbReference type="GO" id="GO:0051536">
    <property type="term" value="F:iron-sulfur cluster binding"/>
    <property type="evidence" value="ECO:0007669"/>
    <property type="project" value="UniProtKB-KW"/>
</dbReference>
<dbReference type="SUPFAM" id="SSF54862">
    <property type="entry name" value="4Fe-4S ferredoxins"/>
    <property type="match status" value="1"/>
</dbReference>
<dbReference type="GO" id="GO:0005506">
    <property type="term" value="F:iron ion binding"/>
    <property type="evidence" value="ECO:0007669"/>
    <property type="project" value="InterPro"/>
</dbReference>
<dbReference type="PANTHER" id="PTHR36923:SF3">
    <property type="entry name" value="FERREDOXIN"/>
    <property type="match status" value="1"/>
</dbReference>
<sequence>MKLSIDRDLCIGCGLCATIDDEIFAMDDTSVATVIAQPEGKHEAAALDAVQSCPAGAILVDD</sequence>
<dbReference type="EMBL" id="VSSQ01052545">
    <property type="protein sequence ID" value="MPN06620.1"/>
    <property type="molecule type" value="Genomic_DNA"/>
</dbReference>
<dbReference type="GO" id="GO:0009055">
    <property type="term" value="F:electron transfer activity"/>
    <property type="evidence" value="ECO:0007669"/>
    <property type="project" value="InterPro"/>
</dbReference>
<evidence type="ECO:0000313" key="7">
    <source>
        <dbReference type="EMBL" id="MPN06620.1"/>
    </source>
</evidence>
<reference evidence="7" key="1">
    <citation type="submission" date="2019-08" db="EMBL/GenBank/DDBJ databases">
        <authorList>
            <person name="Kucharzyk K."/>
            <person name="Murdoch R.W."/>
            <person name="Higgins S."/>
            <person name="Loffler F."/>
        </authorList>
    </citation>
    <scope>NUCLEOTIDE SEQUENCE</scope>
</reference>
<feature type="domain" description="4Fe-4S ferredoxin-type" evidence="6">
    <location>
        <begin position="1"/>
        <end position="29"/>
    </location>
</feature>
<dbReference type="AlphaFoldDB" id="A0A645EYR5"/>
<comment type="caution">
    <text evidence="7">The sequence shown here is derived from an EMBL/GenBank/DDBJ whole genome shotgun (WGS) entry which is preliminary data.</text>
</comment>
<evidence type="ECO:0000256" key="3">
    <source>
        <dbReference type="ARBA" id="ARBA00022982"/>
    </source>
</evidence>
<gene>
    <name evidence="7" type="ORF">SDC9_153876</name>
</gene>
<dbReference type="InterPro" id="IPR001080">
    <property type="entry name" value="3Fe4S_ferredoxin"/>
</dbReference>
<dbReference type="PROSITE" id="PS51379">
    <property type="entry name" value="4FE4S_FER_2"/>
    <property type="match status" value="1"/>
</dbReference>
<dbReference type="InterPro" id="IPR017896">
    <property type="entry name" value="4Fe4S_Fe-S-bd"/>
</dbReference>
<keyword evidence="1" id="KW-0813">Transport</keyword>
<keyword evidence="3" id="KW-0249">Electron transport</keyword>
<evidence type="ECO:0000256" key="2">
    <source>
        <dbReference type="ARBA" id="ARBA00022723"/>
    </source>
</evidence>
<keyword evidence="2" id="KW-0479">Metal-binding</keyword>
<evidence type="ECO:0000256" key="5">
    <source>
        <dbReference type="ARBA" id="ARBA00023014"/>
    </source>
</evidence>
<dbReference type="PRINTS" id="PR00352">
    <property type="entry name" value="3FE4SFRDOXIN"/>
</dbReference>
<organism evidence="7">
    <name type="scientific">bioreactor metagenome</name>
    <dbReference type="NCBI Taxonomy" id="1076179"/>
    <lineage>
        <taxon>unclassified sequences</taxon>
        <taxon>metagenomes</taxon>
        <taxon>ecological metagenomes</taxon>
    </lineage>
</organism>
<proteinExistence type="predicted"/>
<accession>A0A645EYR5</accession>
<protein>
    <submittedName>
        <fullName evidence="7">Ferredoxin</fullName>
    </submittedName>
</protein>
<evidence type="ECO:0000259" key="6">
    <source>
        <dbReference type="PROSITE" id="PS51379"/>
    </source>
</evidence>
<keyword evidence="5" id="KW-0411">Iron-sulfur</keyword>
<dbReference type="PANTHER" id="PTHR36923">
    <property type="entry name" value="FERREDOXIN"/>
    <property type="match status" value="1"/>
</dbReference>
<name>A0A645EYR5_9ZZZZ</name>
<dbReference type="Gene3D" id="3.30.70.20">
    <property type="match status" value="1"/>
</dbReference>
<dbReference type="InterPro" id="IPR051269">
    <property type="entry name" value="Fe-S_cluster_ET"/>
</dbReference>